<dbReference type="InterPro" id="IPR018330">
    <property type="entry name" value="RecT_fam"/>
</dbReference>
<dbReference type="AlphaFoldDB" id="A0A248X875"/>
<accession>A0A248X875</accession>
<sequence>MGAIAHQAQQRQLTTLSPAKGLQQVLQRSWSRIAAVMPREMNEQRLYQMFVSAINREPKLAECTVESVLSCFMRCTSLGLEPSNVNGLGMAYILPYGNKNYRTGQSEATLIIGYKGMIELARRSGDLKSIHAQAVYEGDEFDYWEDETGQHFKFKANRAAEHVPDKLTDVYVNAQLLNGGFVFEHMTRAEVDAIMRRSSSAKAKTTPWKTDYEAMALKTVIRRSFKYLPVSTEARTAAESDGTTPDYSDVFTPTFPTFEADAPQEHEPPVDTAEFTTPTDPAEDTTTDGEVTHGA</sequence>
<reference evidence="1 2" key="1">
    <citation type="submission" date="2019-04" db="EMBL/GenBank/DDBJ databases">
        <title>Microbes associate with the intestines of laboratory mice.</title>
        <authorList>
            <person name="Navarre W."/>
            <person name="Wong E."/>
            <person name="Huang K.C."/>
            <person name="Tropini C."/>
            <person name="Ng K."/>
            <person name="Yu B."/>
        </authorList>
    </citation>
    <scope>NUCLEOTIDE SEQUENCE [LARGE SCALE GENOMIC DNA]</scope>
    <source>
        <strain evidence="1 2">NM87_A27A</strain>
    </source>
</reference>
<keyword evidence="1" id="KW-0238">DNA-binding</keyword>
<dbReference type="EMBL" id="SSTF01000001">
    <property type="protein sequence ID" value="THG27924.1"/>
    <property type="molecule type" value="Genomic_DNA"/>
</dbReference>
<dbReference type="NCBIfam" id="TIGR00616">
    <property type="entry name" value="rect"/>
    <property type="match status" value="1"/>
</dbReference>
<name>A0A248X875_9BIFI</name>
<proteinExistence type="predicted"/>
<evidence type="ECO:0000313" key="2">
    <source>
        <dbReference type="Proteomes" id="UP000306798"/>
    </source>
</evidence>
<protein>
    <submittedName>
        <fullName evidence="1">DNA-binding protein</fullName>
    </submittedName>
</protein>
<dbReference type="InterPro" id="IPR004590">
    <property type="entry name" value="ssDNA_annealing_RecT"/>
</dbReference>
<dbReference type="Proteomes" id="UP000306798">
    <property type="component" value="Unassembled WGS sequence"/>
</dbReference>
<dbReference type="GO" id="GO:0006259">
    <property type="term" value="P:DNA metabolic process"/>
    <property type="evidence" value="ECO:0007669"/>
    <property type="project" value="InterPro"/>
</dbReference>
<dbReference type="GO" id="GO:0003677">
    <property type="term" value="F:DNA binding"/>
    <property type="evidence" value="ECO:0007669"/>
    <property type="project" value="UniProtKB-KW"/>
</dbReference>
<dbReference type="Pfam" id="PF03837">
    <property type="entry name" value="RecT"/>
    <property type="match status" value="1"/>
</dbReference>
<organism evidence="1 2">
    <name type="scientific">Bifidobacterium pseudolongum</name>
    <dbReference type="NCBI Taxonomy" id="1694"/>
    <lineage>
        <taxon>Bacteria</taxon>
        <taxon>Bacillati</taxon>
        <taxon>Actinomycetota</taxon>
        <taxon>Actinomycetes</taxon>
        <taxon>Bifidobacteriales</taxon>
        <taxon>Bifidobacteriaceae</taxon>
        <taxon>Bifidobacterium</taxon>
    </lineage>
</organism>
<gene>
    <name evidence="1" type="ORF">E5991_00260</name>
</gene>
<evidence type="ECO:0000313" key="1">
    <source>
        <dbReference type="EMBL" id="THG27924.1"/>
    </source>
</evidence>
<comment type="caution">
    <text evidence="1">The sequence shown here is derived from an EMBL/GenBank/DDBJ whole genome shotgun (WGS) entry which is preliminary data.</text>
</comment>
<dbReference type="RefSeq" id="WP_095507817.1">
    <property type="nucleotide sequence ID" value="NZ_CP022544.1"/>
</dbReference>